<proteinExistence type="predicted"/>
<protein>
    <submittedName>
        <fullName evidence="1">Enamine deaminase RidA</fullName>
    </submittedName>
</protein>
<evidence type="ECO:0000313" key="1">
    <source>
        <dbReference type="EMBL" id="RCG19586.1"/>
    </source>
</evidence>
<dbReference type="PANTHER" id="PTHR43857:SF1">
    <property type="entry name" value="YJGH FAMILY PROTEIN"/>
    <property type="match status" value="1"/>
</dbReference>
<dbReference type="Proteomes" id="UP000252914">
    <property type="component" value="Unassembled WGS sequence"/>
</dbReference>
<dbReference type="Gene3D" id="3.30.1330.40">
    <property type="entry name" value="RutC-like"/>
    <property type="match status" value="1"/>
</dbReference>
<dbReference type="PANTHER" id="PTHR43857">
    <property type="entry name" value="BLR7761 PROTEIN"/>
    <property type="match status" value="1"/>
</dbReference>
<evidence type="ECO:0000313" key="2">
    <source>
        <dbReference type="Proteomes" id="UP000252914"/>
    </source>
</evidence>
<organism evidence="1 2">
    <name type="scientific">Streptomyces diacarni</name>
    <dbReference type="NCBI Taxonomy" id="2800381"/>
    <lineage>
        <taxon>Bacteria</taxon>
        <taxon>Bacillati</taxon>
        <taxon>Actinomycetota</taxon>
        <taxon>Actinomycetes</taxon>
        <taxon>Kitasatosporales</taxon>
        <taxon>Streptomycetaceae</taxon>
        <taxon>Streptomyces</taxon>
    </lineage>
</organism>
<dbReference type="EMBL" id="QOIN01000048">
    <property type="protein sequence ID" value="RCG19586.1"/>
    <property type="molecule type" value="Genomic_DNA"/>
</dbReference>
<reference evidence="1 2" key="1">
    <citation type="submission" date="2018-06" db="EMBL/GenBank/DDBJ databases">
        <title>Streptomyces reniochalinae sp. nov. and Streptomyces diacarnus sp. nov. from marine sponges.</title>
        <authorList>
            <person name="Li L."/>
        </authorList>
    </citation>
    <scope>NUCLEOTIDE SEQUENCE [LARGE SCALE GENOMIC DNA]</scope>
    <source>
        <strain evidence="1 2">LHW51701</strain>
    </source>
</reference>
<accession>A0A367EN93</accession>
<dbReference type="AlphaFoldDB" id="A0A367EN93"/>
<sequence length="131" mass="14336">MDREDIDPRHFGDRLAYNRAVLIEQPQRWLAVAGHEARDDSGGIAAVGDIRGQIQVTFQRLGDTLHKVGFALSDLVQIRIFTVDIGAVTANYDAVLDVLAEADCRPASLLAEVRALSDPRMLIEIEGLAAQ</sequence>
<comment type="caution">
    <text evidence="1">The sequence shown here is derived from an EMBL/GenBank/DDBJ whole genome shotgun (WGS) entry which is preliminary data.</text>
</comment>
<dbReference type="InterPro" id="IPR006175">
    <property type="entry name" value="YjgF/YER057c/UK114"/>
</dbReference>
<dbReference type="InterPro" id="IPR035959">
    <property type="entry name" value="RutC-like_sf"/>
</dbReference>
<dbReference type="RefSeq" id="WP_114023846.1">
    <property type="nucleotide sequence ID" value="NZ_QOIN01000048.1"/>
</dbReference>
<dbReference type="Pfam" id="PF01042">
    <property type="entry name" value="Ribonuc_L-PSP"/>
    <property type="match status" value="1"/>
</dbReference>
<keyword evidence="2" id="KW-1185">Reference proteome</keyword>
<name>A0A367EN93_9ACTN</name>
<gene>
    <name evidence="1" type="ORF">DTL70_22795</name>
</gene>
<dbReference type="SUPFAM" id="SSF55298">
    <property type="entry name" value="YjgF-like"/>
    <property type="match status" value="1"/>
</dbReference>